<feature type="transmembrane region" description="Helical" evidence="1">
    <location>
        <begin position="7"/>
        <end position="26"/>
    </location>
</feature>
<keyword evidence="1" id="KW-1133">Transmembrane helix</keyword>
<dbReference type="OrthoDB" id="47109at2"/>
<accession>A0A1M5RD54</accession>
<keyword evidence="4" id="KW-1185">Reference proteome</keyword>
<reference evidence="4" key="1">
    <citation type="submission" date="2016-11" db="EMBL/GenBank/DDBJ databases">
        <authorList>
            <person name="Varghese N."/>
            <person name="Submissions S."/>
        </authorList>
    </citation>
    <scope>NUCLEOTIDE SEQUENCE [LARGE SCALE GENOMIC DNA]</scope>
    <source>
        <strain evidence="4">DSM 15807</strain>
    </source>
</reference>
<feature type="domain" description="DUF1468" evidence="2">
    <location>
        <begin position="9"/>
        <end position="149"/>
    </location>
</feature>
<keyword evidence="1" id="KW-0812">Transmembrane</keyword>
<name>A0A1M5RD54_9BACT</name>
<dbReference type="EMBL" id="FQXN01000001">
    <property type="protein sequence ID" value="SHH23723.1"/>
    <property type="molecule type" value="Genomic_DNA"/>
</dbReference>
<feature type="transmembrane region" description="Helical" evidence="1">
    <location>
        <begin position="80"/>
        <end position="97"/>
    </location>
</feature>
<gene>
    <name evidence="3" type="ORF">SAMN02745199_0450</name>
</gene>
<dbReference type="Pfam" id="PF07331">
    <property type="entry name" value="TctB"/>
    <property type="match status" value="1"/>
</dbReference>
<evidence type="ECO:0000256" key="1">
    <source>
        <dbReference type="SAM" id="Phobius"/>
    </source>
</evidence>
<keyword evidence="1" id="KW-0472">Membrane</keyword>
<feature type="transmembrane region" description="Helical" evidence="1">
    <location>
        <begin position="41"/>
        <end position="59"/>
    </location>
</feature>
<protein>
    <submittedName>
        <fullName evidence="3">Tripartite tricarboxylate transporter TctB family protein</fullName>
    </submittedName>
</protein>
<dbReference type="STRING" id="1123380.SAMN02745199_0450"/>
<dbReference type="AlphaFoldDB" id="A0A1M5RD54"/>
<feature type="transmembrane region" description="Helical" evidence="1">
    <location>
        <begin position="127"/>
        <end position="148"/>
    </location>
</feature>
<evidence type="ECO:0000313" key="3">
    <source>
        <dbReference type="EMBL" id="SHH23723.1"/>
    </source>
</evidence>
<evidence type="ECO:0000313" key="4">
    <source>
        <dbReference type="Proteomes" id="UP000242592"/>
    </source>
</evidence>
<proteinExistence type="predicted"/>
<dbReference type="InterPro" id="IPR009936">
    <property type="entry name" value="DUF1468"/>
</dbReference>
<dbReference type="Proteomes" id="UP000242592">
    <property type="component" value="Unassembled WGS sequence"/>
</dbReference>
<organism evidence="3 4">
    <name type="scientific">Thermosipho atlanticus DSM 15807</name>
    <dbReference type="NCBI Taxonomy" id="1123380"/>
    <lineage>
        <taxon>Bacteria</taxon>
        <taxon>Thermotogati</taxon>
        <taxon>Thermotogota</taxon>
        <taxon>Thermotogae</taxon>
        <taxon>Thermotogales</taxon>
        <taxon>Fervidobacteriaceae</taxon>
        <taxon>Thermosipho</taxon>
    </lineage>
</organism>
<dbReference type="RefSeq" id="WP_073071681.1">
    <property type="nucleotide sequence ID" value="NZ_FQXN01000001.1"/>
</dbReference>
<sequence>MKVKNLSYGVVLVCISIFVFIYGSNFPDFIVRGNKLPGPKFFPFLISYLLLVVGLYFIIHSIINWKKTKTDSARYITKKGLLRVVSVIIGVGTYVPLINLVGFKIGTFAFATVMMSIFGVKILKSMLYSLILTAIIVLIFEKVFLIPFPQKFFPF</sequence>
<evidence type="ECO:0000259" key="2">
    <source>
        <dbReference type="Pfam" id="PF07331"/>
    </source>
</evidence>